<feature type="coiled-coil region" evidence="1">
    <location>
        <begin position="65"/>
        <end position="92"/>
    </location>
</feature>
<dbReference type="KEGG" id="fil:BN1229_v1_2504"/>
<evidence type="ECO:0000313" key="3">
    <source>
        <dbReference type="Proteomes" id="UP000033187"/>
    </source>
</evidence>
<sequence length="116" mass="13533">MGIHLKRAYDPPSSGDGIRILVDRIWPRGVTKEQAAFDFWAKDLAPSAELRKWFGHAPQRWEEFQRLYRIELEQHEAELDDLRKQAAAQRVTLVFGAKDRKHNQAVVLKQVIENQT</sequence>
<gene>
    <name evidence="2" type="primary">yeaO</name>
    <name evidence="2" type="ORF">YBN1229_v1_3411</name>
</gene>
<evidence type="ECO:0000313" key="2">
    <source>
        <dbReference type="EMBL" id="CPR21978.1"/>
    </source>
</evidence>
<keyword evidence="1" id="KW-0175">Coiled coil</keyword>
<reference evidence="3" key="1">
    <citation type="submission" date="2015-02" db="EMBL/GenBank/DDBJ databases">
        <authorList>
            <person name="Chooi Y.-H."/>
        </authorList>
    </citation>
    <scope>NUCLEOTIDE SEQUENCE [LARGE SCALE GENOMIC DNA]</scope>
    <source>
        <strain evidence="3">strain Y</strain>
    </source>
</reference>
<evidence type="ECO:0000256" key="1">
    <source>
        <dbReference type="SAM" id="Coils"/>
    </source>
</evidence>
<protein>
    <recommendedName>
        <fullName evidence="4">Uroporphyrin-III C-methyltransferase</fullName>
    </recommendedName>
</protein>
<organism evidence="2 3">
    <name type="scientific">Candidatus Filomicrobium marinum</name>
    <dbReference type="NCBI Taxonomy" id="1608628"/>
    <lineage>
        <taxon>Bacteria</taxon>
        <taxon>Pseudomonadati</taxon>
        <taxon>Pseudomonadota</taxon>
        <taxon>Alphaproteobacteria</taxon>
        <taxon>Hyphomicrobiales</taxon>
        <taxon>Hyphomicrobiaceae</taxon>
        <taxon>Filomicrobium</taxon>
    </lineage>
</organism>
<dbReference type="PANTHER" id="PTHR36849">
    <property type="entry name" value="CYTOPLASMIC PROTEIN-RELATED"/>
    <property type="match status" value="1"/>
</dbReference>
<keyword evidence="3" id="KW-1185">Reference proteome</keyword>
<dbReference type="OrthoDB" id="9790745at2"/>
<dbReference type="Pfam" id="PF22752">
    <property type="entry name" value="DUF488-N3i"/>
    <property type="match status" value="1"/>
</dbReference>
<name>A0A0D6JJ44_9HYPH</name>
<dbReference type="PANTHER" id="PTHR36849:SF1">
    <property type="entry name" value="CYTOPLASMIC PROTEIN"/>
    <property type="match status" value="1"/>
</dbReference>
<evidence type="ECO:0008006" key="4">
    <source>
        <dbReference type="Google" id="ProtNLM"/>
    </source>
</evidence>
<accession>A0A0D6JJ44</accession>
<dbReference type="Proteomes" id="UP000033187">
    <property type="component" value="Chromosome 1"/>
</dbReference>
<proteinExistence type="predicted"/>
<dbReference type="InterPro" id="IPR052552">
    <property type="entry name" value="YeaO-like"/>
</dbReference>
<dbReference type="EMBL" id="LN829119">
    <property type="protein sequence ID" value="CPR21978.1"/>
    <property type="molecule type" value="Genomic_DNA"/>
</dbReference>
<dbReference type="AlphaFoldDB" id="A0A0D6JJ44"/>
<dbReference type="RefSeq" id="WP_046478387.1">
    <property type="nucleotide sequence ID" value="NZ_LN829118.1"/>
</dbReference>
<dbReference type="KEGG" id="fiy:BN1229_v1_3411"/>